<keyword evidence="2" id="KW-0540">Nuclease</keyword>
<dbReference type="SUPFAM" id="SSF56219">
    <property type="entry name" value="DNase I-like"/>
    <property type="match status" value="1"/>
</dbReference>
<evidence type="ECO:0000313" key="2">
    <source>
        <dbReference type="EMBL" id="RUS28331.1"/>
    </source>
</evidence>
<dbReference type="InterPro" id="IPR050410">
    <property type="entry name" value="CCR4/nocturin_mRNA_transcr"/>
</dbReference>
<reference evidence="2 3" key="1">
    <citation type="journal article" date="2018" name="New Phytol.">
        <title>Phylogenomics of Endogonaceae and evolution of mycorrhizas within Mucoromycota.</title>
        <authorList>
            <person name="Chang Y."/>
            <person name="Desiro A."/>
            <person name="Na H."/>
            <person name="Sandor L."/>
            <person name="Lipzen A."/>
            <person name="Clum A."/>
            <person name="Barry K."/>
            <person name="Grigoriev I.V."/>
            <person name="Martin F.M."/>
            <person name="Stajich J.E."/>
            <person name="Smith M.E."/>
            <person name="Bonito G."/>
            <person name="Spatafora J.W."/>
        </authorList>
    </citation>
    <scope>NUCLEOTIDE SEQUENCE [LARGE SCALE GENOMIC DNA]</scope>
    <source>
        <strain evidence="2 3">AD002</strain>
    </source>
</reference>
<dbReference type="Proteomes" id="UP000274822">
    <property type="component" value="Unassembled WGS sequence"/>
</dbReference>
<name>A0A433QFE5_9FUNG</name>
<evidence type="ECO:0000259" key="1">
    <source>
        <dbReference type="Pfam" id="PF03372"/>
    </source>
</evidence>
<dbReference type="EMBL" id="RBNJ01006772">
    <property type="protein sequence ID" value="RUS28331.1"/>
    <property type="molecule type" value="Genomic_DNA"/>
</dbReference>
<dbReference type="InterPro" id="IPR005135">
    <property type="entry name" value="Endo/exonuclease/phosphatase"/>
</dbReference>
<proteinExistence type="predicted"/>
<dbReference type="GO" id="GO:0004519">
    <property type="term" value="F:endonuclease activity"/>
    <property type="evidence" value="ECO:0007669"/>
    <property type="project" value="UniProtKB-KW"/>
</dbReference>
<dbReference type="Gene3D" id="3.60.10.10">
    <property type="entry name" value="Endonuclease/exonuclease/phosphatase"/>
    <property type="match status" value="1"/>
</dbReference>
<keyword evidence="2" id="KW-0255">Endonuclease</keyword>
<dbReference type="Pfam" id="PF03372">
    <property type="entry name" value="Exo_endo_phos"/>
    <property type="match status" value="1"/>
</dbReference>
<protein>
    <submittedName>
        <fullName evidence="2">Endonuclease/exonuclease/phosphatase</fullName>
    </submittedName>
</protein>
<feature type="domain" description="Endonuclease/exonuclease/phosphatase" evidence="1">
    <location>
        <begin position="236"/>
        <end position="558"/>
    </location>
</feature>
<gene>
    <name evidence="2" type="ORF">BC938DRAFT_482017</name>
</gene>
<dbReference type="GO" id="GO:0000175">
    <property type="term" value="F:3'-5'-RNA exonuclease activity"/>
    <property type="evidence" value="ECO:0007669"/>
    <property type="project" value="TreeGrafter"/>
</dbReference>
<dbReference type="PANTHER" id="PTHR12121:SF34">
    <property type="entry name" value="PROTEIN ANGEL"/>
    <property type="match status" value="1"/>
</dbReference>
<feature type="non-terminal residue" evidence="2">
    <location>
        <position position="1"/>
    </location>
</feature>
<accession>A0A433QFE5</accession>
<comment type="caution">
    <text evidence="2">The sequence shown here is derived from an EMBL/GenBank/DDBJ whole genome shotgun (WGS) entry which is preliminary data.</text>
</comment>
<keyword evidence="3" id="KW-1185">Reference proteome</keyword>
<keyword evidence="2" id="KW-0269">Exonuclease</keyword>
<dbReference type="PANTHER" id="PTHR12121">
    <property type="entry name" value="CARBON CATABOLITE REPRESSOR PROTEIN 4"/>
    <property type="match status" value="1"/>
</dbReference>
<sequence length="627" mass="69076">VQKCQPRRRKTPSELLAATTGTDLGPANSRLHALLNGVAWNVTLRNGSTVGVIVSATATVTTTATTTATATVARRLKEVTMIGNLIVVIVTAALPHLHDVRHLRGGTTTTGNLIVTATAAHRLTARARALHGEIRTTFGTATTTITVINRHQLHLLYKSPQTQYRTTEKKFSQSSSNNDTITREWAAIAAASQADLANFKVTCYNILADSCFQKTLGLYKHHSLPDLAWQYRWPVILRELQALQSDIYFIQEMDIVPYKNQALPAFQEMGYEGLYKKRLPAPPDVPVADDGCALFVKRNRFEIESFKLVDYQERGKYLSKGNVGIVAILREVTVNPPPRICVGNTHLYYNRNRGIMKLGQLDILFKAIEEELRGRVMPIIICGDMNSTPGSIVDTFIRTGYVDMSAIDEQYISGQVKDRSTATTAGQRTATSSYYSSAFTWTSSIPANPGQSTAEPVPPGSYIPTLLPPPSATSLTPLLIPITRSAMVLNREAIWQFRNKLPVNSHNYSSDVADPDPILTHPFVFNSVYSYDDPALYTTNNSGAEKRGVACDFIYVGGWRNPMSVSAAPAVVNVATKEGSDHRYEVQPVARLDIPVQQLNGLKLPNMKREIASDHIPLAAEFAFMKV</sequence>
<organism evidence="2 3">
    <name type="scientific">Jimgerdemannia flammicorona</name>
    <dbReference type="NCBI Taxonomy" id="994334"/>
    <lineage>
        <taxon>Eukaryota</taxon>
        <taxon>Fungi</taxon>
        <taxon>Fungi incertae sedis</taxon>
        <taxon>Mucoromycota</taxon>
        <taxon>Mucoromycotina</taxon>
        <taxon>Endogonomycetes</taxon>
        <taxon>Endogonales</taxon>
        <taxon>Endogonaceae</taxon>
        <taxon>Jimgerdemannia</taxon>
    </lineage>
</organism>
<dbReference type="InterPro" id="IPR036691">
    <property type="entry name" value="Endo/exonu/phosph_ase_sf"/>
</dbReference>
<keyword evidence="2" id="KW-0378">Hydrolase</keyword>
<evidence type="ECO:0000313" key="3">
    <source>
        <dbReference type="Proteomes" id="UP000274822"/>
    </source>
</evidence>
<dbReference type="AlphaFoldDB" id="A0A433QFE5"/>